<name>A0ABS9EED0_9FLAO</name>
<reference evidence="2" key="1">
    <citation type="submission" date="2022-01" db="EMBL/GenBank/DDBJ databases">
        <title>Gillisia lutea sp. nov., isolated from marine plastic residues from the Malvarosa beach (Valencia, Spain).</title>
        <authorList>
            <person name="Vidal-Verdu A."/>
            <person name="Molina-Menor E."/>
            <person name="Satari L."/>
            <person name="Pascual J."/>
            <person name="Pereto J."/>
            <person name="Porcar M."/>
        </authorList>
    </citation>
    <scope>NUCLEOTIDE SEQUENCE</scope>
    <source>
        <strain evidence="2">M10.2A</strain>
    </source>
</reference>
<gene>
    <name evidence="2" type="ORF">L1I30_05660</name>
</gene>
<dbReference type="EMBL" id="JAKGTH010000007">
    <property type="protein sequence ID" value="MCF4101143.1"/>
    <property type="molecule type" value="Genomic_DNA"/>
</dbReference>
<accession>A0ABS9EED0</accession>
<feature type="chain" id="PRO_5047489113" evidence="1">
    <location>
        <begin position="21"/>
        <end position="132"/>
    </location>
</feature>
<organism evidence="2 3">
    <name type="scientific">Gillisia lutea</name>
    <dbReference type="NCBI Taxonomy" id="2909668"/>
    <lineage>
        <taxon>Bacteria</taxon>
        <taxon>Pseudomonadati</taxon>
        <taxon>Bacteroidota</taxon>
        <taxon>Flavobacteriia</taxon>
        <taxon>Flavobacteriales</taxon>
        <taxon>Flavobacteriaceae</taxon>
        <taxon>Gillisia</taxon>
    </lineage>
</organism>
<proteinExistence type="predicted"/>
<dbReference type="RefSeq" id="WP_236133293.1">
    <property type="nucleotide sequence ID" value="NZ_JAKGTH010000007.1"/>
</dbReference>
<evidence type="ECO:0000313" key="3">
    <source>
        <dbReference type="Proteomes" id="UP001179363"/>
    </source>
</evidence>
<evidence type="ECO:0000256" key="1">
    <source>
        <dbReference type="SAM" id="SignalP"/>
    </source>
</evidence>
<comment type="caution">
    <text evidence="2">The sequence shown here is derived from an EMBL/GenBank/DDBJ whole genome shotgun (WGS) entry which is preliminary data.</text>
</comment>
<dbReference type="Proteomes" id="UP001179363">
    <property type="component" value="Unassembled WGS sequence"/>
</dbReference>
<keyword evidence="3" id="KW-1185">Reference proteome</keyword>
<sequence>MLKVVSIFLAFLTLSSSVNFDMDDVLQMDKLVKHVQLHSEKYGDSLVVFISKHYGSLKEKHANENKEEKQDHEQLPFNHHMCAHAPTLFVVNQSISPSYTPNQVSHTVVNFFYNNSYSFLENSSVFQPPKFA</sequence>
<protein>
    <submittedName>
        <fullName evidence="2">Uncharacterized protein</fullName>
    </submittedName>
</protein>
<feature type="signal peptide" evidence="1">
    <location>
        <begin position="1"/>
        <end position="20"/>
    </location>
</feature>
<keyword evidence="1" id="KW-0732">Signal</keyword>
<evidence type="ECO:0000313" key="2">
    <source>
        <dbReference type="EMBL" id="MCF4101143.1"/>
    </source>
</evidence>